<evidence type="ECO:0000256" key="8">
    <source>
        <dbReference type="ARBA" id="ARBA00054027"/>
    </source>
</evidence>
<keyword evidence="15" id="KW-1185">Reference proteome</keyword>
<sequence>MASKAVYLNGSYLPLQEAKVSVLDRGFLFGDGVYEVIPVYYGKPFRLDSHLQRLDNSLAAIRLPNPHSRSEWRDIFAPLVAADKNQYLYLQITRGAAEKRDHAFPENTAPTVFAMCADIVPFAGTQDGIAAVTMDDSRWRLCHAKTITLLANILHRQAAVDQGGGEAILIKDGNVTEGAASNVFAVLDGVLVTPGPSPALLSGITREVILELAQKNAIPCRESAISAAELNSASEIWVTSSIRELIAVVELDGAVVGDGKPGPLWQTLNSLFQAYKQSLS</sequence>
<evidence type="ECO:0000256" key="3">
    <source>
        <dbReference type="ARBA" id="ARBA00022898"/>
    </source>
</evidence>
<reference evidence="13 15" key="1">
    <citation type="submission" date="2017-06" db="EMBL/GenBank/DDBJ databases">
        <title>Genome Sequencing of the methanotroph Methylovulum psychrotolerants str. HV10-M2 isolated from a high-altitude environment.</title>
        <authorList>
            <person name="Mateos-Rivera A."/>
        </authorList>
    </citation>
    <scope>NUCLEOTIDE SEQUENCE [LARGE SCALE GENOMIC DNA]</scope>
    <source>
        <strain evidence="13 15">HV10_M2</strain>
    </source>
</reference>
<dbReference type="Proteomes" id="UP000237423">
    <property type="component" value="Unassembled WGS sequence"/>
</dbReference>
<protein>
    <recommendedName>
        <fullName evidence="9">Aminodeoxychorismate lyase</fullName>
        <ecNumber evidence="6">4.1.3.38</ecNumber>
    </recommendedName>
    <alternativeName>
        <fullName evidence="10">4-amino-4-deoxychorismate lyase</fullName>
    </alternativeName>
</protein>
<comment type="function">
    <text evidence="8">Involved in the biosynthesis of p-aminobenzoate (PABA), a precursor of tetrahydrofolate. Converts 4-amino-4-deoxychorismate into 4-aminobenzoate (PABA) and pyruvate.</text>
</comment>
<dbReference type="Gene3D" id="3.20.10.10">
    <property type="entry name" value="D-amino Acid Aminotransferase, subunit A, domain 2"/>
    <property type="match status" value="1"/>
</dbReference>
<dbReference type="OrthoDB" id="21319at2"/>
<evidence type="ECO:0000256" key="10">
    <source>
        <dbReference type="ARBA" id="ARBA00080135"/>
    </source>
</evidence>
<dbReference type="Pfam" id="PF01063">
    <property type="entry name" value="Aminotran_4"/>
    <property type="match status" value="1"/>
</dbReference>
<dbReference type="InterPro" id="IPR043132">
    <property type="entry name" value="BCAT-like_C"/>
</dbReference>
<evidence type="ECO:0000313" key="15">
    <source>
        <dbReference type="Proteomes" id="UP000197019"/>
    </source>
</evidence>
<dbReference type="AlphaFoldDB" id="A0A1Z4BZL8"/>
<dbReference type="GO" id="GO:0008483">
    <property type="term" value="F:transaminase activity"/>
    <property type="evidence" value="ECO:0007669"/>
    <property type="project" value="UniProtKB-KW"/>
</dbReference>
<dbReference type="GO" id="GO:0008696">
    <property type="term" value="F:4-amino-4-deoxychorismate lyase activity"/>
    <property type="evidence" value="ECO:0007669"/>
    <property type="project" value="UniProtKB-EC"/>
</dbReference>
<evidence type="ECO:0000256" key="6">
    <source>
        <dbReference type="ARBA" id="ARBA00035676"/>
    </source>
</evidence>
<evidence type="ECO:0000256" key="2">
    <source>
        <dbReference type="ARBA" id="ARBA00009320"/>
    </source>
</evidence>
<dbReference type="InterPro" id="IPR036038">
    <property type="entry name" value="Aminotransferase-like"/>
</dbReference>
<keyword evidence="4" id="KW-0289">Folate biosynthesis</keyword>
<dbReference type="Proteomes" id="UP000197019">
    <property type="component" value="Chromosome"/>
</dbReference>
<dbReference type="SUPFAM" id="SSF56752">
    <property type="entry name" value="D-aminoacid aminotransferase-like PLP-dependent enzymes"/>
    <property type="match status" value="1"/>
</dbReference>
<dbReference type="CDD" id="cd01558">
    <property type="entry name" value="D-AAT_like"/>
    <property type="match status" value="1"/>
</dbReference>
<dbReference type="InterPro" id="IPR043131">
    <property type="entry name" value="BCAT-like_N"/>
</dbReference>
<dbReference type="GO" id="GO:0005829">
    <property type="term" value="C:cytosol"/>
    <property type="evidence" value="ECO:0007669"/>
    <property type="project" value="TreeGrafter"/>
</dbReference>
<dbReference type="InterPro" id="IPR001544">
    <property type="entry name" value="Aminotrans_IV"/>
</dbReference>
<evidence type="ECO:0000256" key="1">
    <source>
        <dbReference type="ARBA" id="ARBA00001933"/>
    </source>
</evidence>
<comment type="cofactor">
    <cofactor evidence="1 12">
        <name>pyridoxal 5'-phosphate</name>
        <dbReference type="ChEBI" id="CHEBI:597326"/>
    </cofactor>
</comment>
<evidence type="ECO:0000256" key="4">
    <source>
        <dbReference type="ARBA" id="ARBA00022909"/>
    </source>
</evidence>
<dbReference type="InterPro" id="IPR018300">
    <property type="entry name" value="Aminotrans_IV_CS"/>
</dbReference>
<dbReference type="Gene3D" id="3.30.470.10">
    <property type="match status" value="1"/>
</dbReference>
<name>A0A1Z4BZL8_9GAMM</name>
<dbReference type="RefSeq" id="WP_088619600.1">
    <property type="nucleotide sequence ID" value="NZ_CP022129.1"/>
</dbReference>
<evidence type="ECO:0000313" key="16">
    <source>
        <dbReference type="Proteomes" id="UP000237423"/>
    </source>
</evidence>
<dbReference type="PROSITE" id="PS00770">
    <property type="entry name" value="AA_TRANSFER_CLASS_4"/>
    <property type="match status" value="1"/>
</dbReference>
<comment type="pathway">
    <text evidence="5">Cofactor biosynthesis; tetrahydrofolate biosynthesis; 4-aminobenzoate from chorismate: step 2/2.</text>
</comment>
<dbReference type="FunFam" id="3.20.10.10:FF:000002">
    <property type="entry name" value="D-alanine aminotransferase"/>
    <property type="match status" value="1"/>
</dbReference>
<keyword evidence="13" id="KW-0808">Transferase</keyword>
<accession>A0A1Z4BZL8</accession>
<dbReference type="KEGG" id="mpsy:CEK71_11940"/>
<evidence type="ECO:0000256" key="12">
    <source>
        <dbReference type="RuleBase" id="RU004516"/>
    </source>
</evidence>
<dbReference type="PANTHER" id="PTHR42743:SF10">
    <property type="entry name" value="D-ALANINE AMINOTRANSFERASE"/>
    <property type="match status" value="1"/>
</dbReference>
<evidence type="ECO:0000256" key="7">
    <source>
        <dbReference type="ARBA" id="ARBA00049529"/>
    </source>
</evidence>
<dbReference type="EMBL" id="CP022129">
    <property type="protein sequence ID" value="ASF46728.1"/>
    <property type="molecule type" value="Genomic_DNA"/>
</dbReference>
<keyword evidence="3 12" id="KW-0663">Pyridoxal phosphate</keyword>
<evidence type="ECO:0000256" key="11">
    <source>
        <dbReference type="RuleBase" id="RU004106"/>
    </source>
</evidence>
<dbReference type="EC" id="4.1.3.38" evidence="6"/>
<dbReference type="GO" id="GO:0008652">
    <property type="term" value="P:amino acid biosynthetic process"/>
    <property type="evidence" value="ECO:0007669"/>
    <property type="project" value="UniProtKB-ARBA"/>
</dbReference>
<keyword evidence="13" id="KW-0032">Aminotransferase</keyword>
<evidence type="ECO:0000313" key="14">
    <source>
        <dbReference type="EMBL" id="POZ52266.1"/>
    </source>
</evidence>
<dbReference type="EMBL" id="PGFZ01000003">
    <property type="protein sequence ID" value="POZ52266.1"/>
    <property type="molecule type" value="Genomic_DNA"/>
</dbReference>
<evidence type="ECO:0000313" key="13">
    <source>
        <dbReference type="EMBL" id="ASF46728.1"/>
    </source>
</evidence>
<dbReference type="PANTHER" id="PTHR42743">
    <property type="entry name" value="AMINO-ACID AMINOTRANSFERASE"/>
    <property type="match status" value="1"/>
</dbReference>
<reference evidence="14 16" key="2">
    <citation type="submission" date="2017-11" db="EMBL/GenBank/DDBJ databases">
        <title>Draft Genome Sequence of Methylobacter psychrotolerans Sph1T, an Obligate Methanotroph from Low-Temperature Environments.</title>
        <authorList>
            <person name="Oshkin I.Y."/>
            <person name="Miroshnikov K."/>
            <person name="Belova S.E."/>
            <person name="Korzhenkov A."/>
            <person name="Toshchakov S.V."/>
            <person name="Dedysh S.N."/>
        </authorList>
    </citation>
    <scope>NUCLEOTIDE SEQUENCE [LARGE SCALE GENOMIC DNA]</scope>
    <source>
        <strain evidence="14 16">Sph1</strain>
    </source>
</reference>
<gene>
    <name evidence="14" type="ORF">AADEFJLK_01741</name>
    <name evidence="13" type="ORF">CEK71_11940</name>
</gene>
<evidence type="ECO:0000256" key="9">
    <source>
        <dbReference type="ARBA" id="ARBA00069174"/>
    </source>
</evidence>
<comment type="catalytic activity">
    <reaction evidence="7">
        <text>4-amino-4-deoxychorismate = 4-aminobenzoate + pyruvate + H(+)</text>
        <dbReference type="Rhea" id="RHEA:16201"/>
        <dbReference type="ChEBI" id="CHEBI:15361"/>
        <dbReference type="ChEBI" id="CHEBI:15378"/>
        <dbReference type="ChEBI" id="CHEBI:17836"/>
        <dbReference type="ChEBI" id="CHEBI:58406"/>
        <dbReference type="EC" id="4.1.3.38"/>
    </reaction>
</comment>
<evidence type="ECO:0000256" key="5">
    <source>
        <dbReference type="ARBA" id="ARBA00035633"/>
    </source>
</evidence>
<comment type="similarity">
    <text evidence="2 11">Belongs to the class-IV pyridoxal-phosphate-dependent aminotransferase family.</text>
</comment>
<proteinExistence type="inferred from homology"/>
<organism evidence="13 15">
    <name type="scientific">Methylovulum psychrotolerans</name>
    <dbReference type="NCBI Taxonomy" id="1704499"/>
    <lineage>
        <taxon>Bacteria</taxon>
        <taxon>Pseudomonadati</taxon>
        <taxon>Pseudomonadota</taxon>
        <taxon>Gammaproteobacteria</taxon>
        <taxon>Methylococcales</taxon>
        <taxon>Methylococcaceae</taxon>
        <taxon>Methylovulum</taxon>
    </lineage>
</organism>
<dbReference type="GO" id="GO:0046656">
    <property type="term" value="P:folic acid biosynthetic process"/>
    <property type="evidence" value="ECO:0007669"/>
    <property type="project" value="UniProtKB-KW"/>
</dbReference>
<dbReference type="InterPro" id="IPR050571">
    <property type="entry name" value="Class-IV_PLP-Dep_Aminotrnsfr"/>
</dbReference>